<gene>
    <name evidence="1" type="ORF">NCTC13294_00868</name>
</gene>
<organism evidence="1 2">
    <name type="scientific">Cardiobacterium valvarum</name>
    <dbReference type="NCBI Taxonomy" id="194702"/>
    <lineage>
        <taxon>Bacteria</taxon>
        <taxon>Pseudomonadati</taxon>
        <taxon>Pseudomonadota</taxon>
        <taxon>Gammaproteobacteria</taxon>
        <taxon>Cardiobacteriales</taxon>
        <taxon>Cardiobacteriaceae</taxon>
        <taxon>Cardiobacterium</taxon>
    </lineage>
</organism>
<dbReference type="AlphaFoldDB" id="A0A381E457"/>
<sequence length="169" mass="18819">MQDASADFFAGAVAVRADKQRRTEDTQARVTKRSDRLFQRAFHARIKEGRAGIGAGGRNQYQCARTVLPGGTGKIKRGLVVNLPLRVFAARCFQRRVEADEDGIAAHFVHPLLRLMEVDDVIVQLGVDHIRSTATIAIDTFYRRGRGSRARPVAPVAPMMRVFINYLAE</sequence>
<evidence type="ECO:0000313" key="1">
    <source>
        <dbReference type="EMBL" id="SUX20923.1"/>
    </source>
</evidence>
<dbReference type="RefSeq" id="WP_172542203.1">
    <property type="nucleotide sequence ID" value="NZ_JBHLZC010000001.1"/>
</dbReference>
<dbReference type="Proteomes" id="UP000254572">
    <property type="component" value="Unassembled WGS sequence"/>
</dbReference>
<keyword evidence="2" id="KW-1185">Reference proteome</keyword>
<accession>A0A381E457</accession>
<proteinExistence type="predicted"/>
<dbReference type="EMBL" id="UFUW01000001">
    <property type="protein sequence ID" value="SUX20923.1"/>
    <property type="molecule type" value="Genomic_DNA"/>
</dbReference>
<name>A0A381E457_9GAMM</name>
<protein>
    <submittedName>
        <fullName evidence="1">Uncharacterized protein</fullName>
    </submittedName>
</protein>
<reference evidence="1 2" key="1">
    <citation type="submission" date="2018-06" db="EMBL/GenBank/DDBJ databases">
        <authorList>
            <consortium name="Pathogen Informatics"/>
            <person name="Doyle S."/>
        </authorList>
    </citation>
    <scope>NUCLEOTIDE SEQUENCE [LARGE SCALE GENOMIC DNA]</scope>
    <source>
        <strain evidence="1 2">NCTC13294</strain>
    </source>
</reference>
<evidence type="ECO:0000313" key="2">
    <source>
        <dbReference type="Proteomes" id="UP000254572"/>
    </source>
</evidence>